<accession>A0A3Q9BKU4</accession>
<evidence type="ECO:0000313" key="1">
    <source>
        <dbReference type="EMBL" id="AZP04743.1"/>
    </source>
</evidence>
<organism evidence="1 2">
    <name type="scientific">Jeotgalibaca ciconiae</name>
    <dbReference type="NCBI Taxonomy" id="2496265"/>
    <lineage>
        <taxon>Bacteria</taxon>
        <taxon>Bacillati</taxon>
        <taxon>Bacillota</taxon>
        <taxon>Bacilli</taxon>
        <taxon>Lactobacillales</taxon>
        <taxon>Carnobacteriaceae</taxon>
        <taxon>Jeotgalibaca</taxon>
    </lineage>
</organism>
<dbReference type="Gene3D" id="3.30.70.120">
    <property type="match status" value="1"/>
</dbReference>
<dbReference type="InterPro" id="IPR011322">
    <property type="entry name" value="N-reg_PII-like_a/b"/>
</dbReference>
<protein>
    <recommendedName>
        <fullName evidence="3">P-II family nitrogen regulator</fullName>
    </recommendedName>
</protein>
<sequence>MSEQPIKKPYFDIIIAIVNIGKASKVLAEAKKIGITGGTITLGLGTVNSGLLRKLGLHEVRKEVLMMVSERKNTVKTIDHIHETFHLDQPNKGIIFSTPLSIVVGTHGEKLGLHETDPIEEATHELFISIVPEEDGDTVVNAVKSAGGAGGTILYGLGAFAETVIKVFGIEISSEKAVVLNLVDKSIADQVEHALEENINYSDKDSGLLFSIDAQHVRGIYERDL</sequence>
<dbReference type="RefSeq" id="WP_126110452.1">
    <property type="nucleotide sequence ID" value="NZ_CP034465.1"/>
</dbReference>
<dbReference type="SUPFAM" id="SSF54913">
    <property type="entry name" value="GlnB-like"/>
    <property type="match status" value="2"/>
</dbReference>
<gene>
    <name evidence="1" type="ORF">EJN90_08895</name>
</gene>
<dbReference type="Proteomes" id="UP000273326">
    <property type="component" value="Chromosome"/>
</dbReference>
<name>A0A3Q9BKU4_9LACT</name>
<dbReference type="SMART" id="SM00938">
    <property type="entry name" value="P-II"/>
    <property type="match status" value="1"/>
</dbReference>
<dbReference type="GO" id="GO:0006808">
    <property type="term" value="P:regulation of nitrogen utilization"/>
    <property type="evidence" value="ECO:0007669"/>
    <property type="project" value="InterPro"/>
</dbReference>
<dbReference type="InterPro" id="IPR015867">
    <property type="entry name" value="N-reg_PII/ATP_PRibTrfase_C"/>
</dbReference>
<dbReference type="PROSITE" id="PS51343">
    <property type="entry name" value="PII_GLNB_DOM"/>
    <property type="match status" value="1"/>
</dbReference>
<dbReference type="InterPro" id="IPR002187">
    <property type="entry name" value="N-reg_PII"/>
</dbReference>
<reference evidence="2" key="1">
    <citation type="submission" date="2018-12" db="EMBL/GenBank/DDBJ databases">
        <title>Complete genome sequencing of Jeotgalibaca sp. H21T32.</title>
        <authorList>
            <person name="Bae J.-W."/>
            <person name="Lee S.-Y."/>
        </authorList>
    </citation>
    <scope>NUCLEOTIDE SEQUENCE [LARGE SCALE GENOMIC DNA]</scope>
    <source>
        <strain evidence="2">H21T32</strain>
    </source>
</reference>
<dbReference type="AlphaFoldDB" id="A0A3Q9BKU4"/>
<dbReference type="Pfam" id="PF00543">
    <property type="entry name" value="P-II"/>
    <property type="match status" value="1"/>
</dbReference>
<proteinExistence type="predicted"/>
<evidence type="ECO:0000313" key="2">
    <source>
        <dbReference type="Proteomes" id="UP000273326"/>
    </source>
</evidence>
<dbReference type="KEGG" id="jeh:EJN90_08895"/>
<dbReference type="OrthoDB" id="9803021at2"/>
<dbReference type="EMBL" id="CP034465">
    <property type="protein sequence ID" value="AZP04743.1"/>
    <property type="molecule type" value="Genomic_DNA"/>
</dbReference>
<evidence type="ECO:0008006" key="3">
    <source>
        <dbReference type="Google" id="ProtNLM"/>
    </source>
</evidence>
<keyword evidence="2" id="KW-1185">Reference proteome</keyword>
<dbReference type="GO" id="GO:0030234">
    <property type="term" value="F:enzyme regulator activity"/>
    <property type="evidence" value="ECO:0007669"/>
    <property type="project" value="InterPro"/>
</dbReference>